<sequence length="117" mass="13009">MENLFTPFVCSAGDGDKVRSAFTGCTEDIAPIIQTSLMRQEHARSYPSSTDISLGYPGDGLTDELDVQCYVPWTSSDNPNVATYDIKHIFIYRCLAFLGNRTRTFLVAIECDTSTPR</sequence>
<dbReference type="KEGG" id="dpx:DAPPUDRAFT_124792"/>
<dbReference type="InParanoid" id="E9I6W4"/>
<organism evidence="1 2">
    <name type="scientific">Daphnia pulex</name>
    <name type="common">Water flea</name>
    <dbReference type="NCBI Taxonomy" id="6669"/>
    <lineage>
        <taxon>Eukaryota</taxon>
        <taxon>Metazoa</taxon>
        <taxon>Ecdysozoa</taxon>
        <taxon>Arthropoda</taxon>
        <taxon>Crustacea</taxon>
        <taxon>Branchiopoda</taxon>
        <taxon>Diplostraca</taxon>
        <taxon>Cladocera</taxon>
        <taxon>Anomopoda</taxon>
        <taxon>Daphniidae</taxon>
        <taxon>Daphnia</taxon>
    </lineage>
</organism>
<dbReference type="PhylomeDB" id="E9I6W4"/>
<dbReference type="Proteomes" id="UP000000305">
    <property type="component" value="Unassembled WGS sequence"/>
</dbReference>
<dbReference type="AlphaFoldDB" id="E9I6W4"/>
<gene>
    <name evidence="1" type="ORF">DAPPUDRAFT_124792</name>
</gene>
<dbReference type="EMBL" id="GL736753">
    <property type="protein sequence ID" value="EFX60266.1"/>
    <property type="molecule type" value="Genomic_DNA"/>
</dbReference>
<evidence type="ECO:0000313" key="1">
    <source>
        <dbReference type="EMBL" id="EFX60266.1"/>
    </source>
</evidence>
<accession>E9I6W4</accession>
<reference evidence="1 2" key="1">
    <citation type="journal article" date="2011" name="Science">
        <title>The ecoresponsive genome of Daphnia pulex.</title>
        <authorList>
            <person name="Colbourne J.K."/>
            <person name="Pfrender M.E."/>
            <person name="Gilbert D."/>
            <person name="Thomas W.K."/>
            <person name="Tucker A."/>
            <person name="Oakley T.H."/>
            <person name="Tokishita S."/>
            <person name="Aerts A."/>
            <person name="Arnold G.J."/>
            <person name="Basu M.K."/>
            <person name="Bauer D.J."/>
            <person name="Caceres C.E."/>
            <person name="Carmel L."/>
            <person name="Casola C."/>
            <person name="Choi J.H."/>
            <person name="Detter J.C."/>
            <person name="Dong Q."/>
            <person name="Dusheyko S."/>
            <person name="Eads B.D."/>
            <person name="Frohlich T."/>
            <person name="Geiler-Samerotte K.A."/>
            <person name="Gerlach D."/>
            <person name="Hatcher P."/>
            <person name="Jogdeo S."/>
            <person name="Krijgsveld J."/>
            <person name="Kriventseva E.V."/>
            <person name="Kultz D."/>
            <person name="Laforsch C."/>
            <person name="Lindquist E."/>
            <person name="Lopez J."/>
            <person name="Manak J.R."/>
            <person name="Muller J."/>
            <person name="Pangilinan J."/>
            <person name="Patwardhan R.P."/>
            <person name="Pitluck S."/>
            <person name="Pritham E.J."/>
            <person name="Rechtsteiner A."/>
            <person name="Rho M."/>
            <person name="Rogozin I.B."/>
            <person name="Sakarya O."/>
            <person name="Salamov A."/>
            <person name="Schaack S."/>
            <person name="Shapiro H."/>
            <person name="Shiga Y."/>
            <person name="Skalitzky C."/>
            <person name="Smith Z."/>
            <person name="Souvorov A."/>
            <person name="Sung W."/>
            <person name="Tang Z."/>
            <person name="Tsuchiya D."/>
            <person name="Tu H."/>
            <person name="Vos H."/>
            <person name="Wang M."/>
            <person name="Wolf Y.I."/>
            <person name="Yamagata H."/>
            <person name="Yamada T."/>
            <person name="Ye Y."/>
            <person name="Shaw J.R."/>
            <person name="Andrews J."/>
            <person name="Crease T.J."/>
            <person name="Tang H."/>
            <person name="Lucas S.M."/>
            <person name="Robertson H.M."/>
            <person name="Bork P."/>
            <person name="Koonin E.V."/>
            <person name="Zdobnov E.M."/>
            <person name="Grigoriev I.V."/>
            <person name="Lynch M."/>
            <person name="Boore J.L."/>
        </authorList>
    </citation>
    <scope>NUCLEOTIDE SEQUENCE [LARGE SCALE GENOMIC DNA]</scope>
</reference>
<dbReference type="HOGENOM" id="CLU_2087200_0_0_1"/>
<evidence type="ECO:0000313" key="2">
    <source>
        <dbReference type="Proteomes" id="UP000000305"/>
    </source>
</evidence>
<proteinExistence type="predicted"/>
<name>E9I6W4_DAPPU</name>
<keyword evidence="2" id="KW-1185">Reference proteome</keyword>
<protein>
    <submittedName>
        <fullName evidence="1">Uncharacterized protein</fullName>
    </submittedName>
</protein>